<dbReference type="SUPFAM" id="SSF52540">
    <property type="entry name" value="P-loop containing nucleoside triphosphate hydrolases"/>
    <property type="match status" value="1"/>
</dbReference>
<dbReference type="InterPro" id="IPR027417">
    <property type="entry name" value="P-loop_NTPase"/>
</dbReference>
<dbReference type="InterPro" id="IPR017871">
    <property type="entry name" value="ABC_transporter-like_CS"/>
</dbReference>
<dbReference type="RefSeq" id="WP_126445350.1">
    <property type="nucleotide sequence ID" value="NZ_CP034549.1"/>
</dbReference>
<dbReference type="Proteomes" id="UP000279600">
    <property type="component" value="Chromosome"/>
</dbReference>
<dbReference type="PANTHER" id="PTHR42781:SF4">
    <property type="entry name" value="SPERMIDINE_PUTRESCINE IMPORT ATP-BINDING PROTEIN POTA"/>
    <property type="match status" value="1"/>
</dbReference>
<dbReference type="AlphaFoldDB" id="A0A3S9MVM8"/>
<dbReference type="InterPro" id="IPR050093">
    <property type="entry name" value="ABC_SmlMolc_Importer"/>
</dbReference>
<dbReference type="OrthoDB" id="9802264at2"/>
<keyword evidence="3 5" id="KW-0067">ATP-binding</keyword>
<dbReference type="InterPro" id="IPR003439">
    <property type="entry name" value="ABC_transporter-like_ATP-bd"/>
</dbReference>
<sequence length="316" mass="35687">MLQLDNVSFSFAGDEGSDRSTTRTLSDISLLLEPDRVAAVMGESGCGKSTLLDLIYGLQQADHGTITWKGEELLGADHHLVPGHPMMKYVPQEFDLMPFTTVAENVGEHLSIQMKGREDRIKQLLEVVEMSTYVDRKVKTLSGGQKQRVAIAKALAEEPKLLLLDEPFSHVDNFRKNMLRRRLFAYVKEQKISCLIATHDKNDVLSFSDETIVMRQGAIIDHRETKSLYSKPKTIYVASLFDDVTVVPAGIFGNQEELLLYPHRLQISNKGYKSTVIQSYFKGGFYLIECQDKDQVLWVNHGSYLKPGETVFLSIR</sequence>
<dbReference type="Pfam" id="PF00005">
    <property type="entry name" value="ABC_tran"/>
    <property type="match status" value="1"/>
</dbReference>
<keyword evidence="6" id="KW-1185">Reference proteome</keyword>
<protein>
    <submittedName>
        <fullName evidence="5">ABC transporter ATP-binding protein</fullName>
    </submittedName>
</protein>
<dbReference type="PROSITE" id="PS50893">
    <property type="entry name" value="ABC_TRANSPORTER_2"/>
    <property type="match status" value="1"/>
</dbReference>
<dbReference type="GO" id="GO:0016887">
    <property type="term" value="F:ATP hydrolysis activity"/>
    <property type="evidence" value="ECO:0007669"/>
    <property type="project" value="InterPro"/>
</dbReference>
<dbReference type="PANTHER" id="PTHR42781">
    <property type="entry name" value="SPERMIDINE/PUTRESCINE IMPORT ATP-BINDING PROTEIN POTA"/>
    <property type="match status" value="1"/>
</dbReference>
<reference evidence="5 6" key="1">
    <citation type="submission" date="2018-12" db="EMBL/GenBank/DDBJ databases">
        <title>Complete genome of Nonlabens sp. MJ115.</title>
        <authorList>
            <person name="Choi H.S."/>
            <person name="Jung J."/>
        </authorList>
    </citation>
    <scope>NUCLEOTIDE SEQUENCE [LARGE SCALE GENOMIC DNA]</scope>
    <source>
        <strain evidence="5 6">MJ115</strain>
    </source>
</reference>
<evidence type="ECO:0000313" key="5">
    <source>
        <dbReference type="EMBL" id="AZQ43187.1"/>
    </source>
</evidence>
<dbReference type="PROSITE" id="PS00211">
    <property type="entry name" value="ABC_TRANSPORTER_1"/>
    <property type="match status" value="1"/>
</dbReference>
<dbReference type="Gene3D" id="3.40.50.300">
    <property type="entry name" value="P-loop containing nucleotide triphosphate hydrolases"/>
    <property type="match status" value="1"/>
</dbReference>
<proteinExistence type="predicted"/>
<feature type="domain" description="ABC transporter" evidence="4">
    <location>
        <begin position="2"/>
        <end position="241"/>
    </location>
</feature>
<dbReference type="EMBL" id="CP034549">
    <property type="protein sequence ID" value="AZQ43187.1"/>
    <property type="molecule type" value="Genomic_DNA"/>
</dbReference>
<keyword evidence="1" id="KW-0813">Transport</keyword>
<accession>A0A3S9MVM8</accession>
<evidence type="ECO:0000259" key="4">
    <source>
        <dbReference type="PROSITE" id="PS50893"/>
    </source>
</evidence>
<gene>
    <name evidence="5" type="ORF">EJ995_02660</name>
</gene>
<dbReference type="GO" id="GO:0005524">
    <property type="term" value="F:ATP binding"/>
    <property type="evidence" value="ECO:0007669"/>
    <property type="project" value="UniProtKB-KW"/>
</dbReference>
<organism evidence="5 6">
    <name type="scientific">Nonlabens ponticola</name>
    <dbReference type="NCBI Taxonomy" id="2496866"/>
    <lineage>
        <taxon>Bacteria</taxon>
        <taxon>Pseudomonadati</taxon>
        <taxon>Bacteroidota</taxon>
        <taxon>Flavobacteriia</taxon>
        <taxon>Flavobacteriales</taxon>
        <taxon>Flavobacteriaceae</taxon>
        <taxon>Nonlabens</taxon>
    </lineage>
</organism>
<evidence type="ECO:0000313" key="6">
    <source>
        <dbReference type="Proteomes" id="UP000279600"/>
    </source>
</evidence>
<evidence type="ECO:0000256" key="2">
    <source>
        <dbReference type="ARBA" id="ARBA00022741"/>
    </source>
</evidence>
<dbReference type="InterPro" id="IPR003593">
    <property type="entry name" value="AAA+_ATPase"/>
</dbReference>
<name>A0A3S9MVM8_9FLAO</name>
<dbReference type="KEGG" id="noj:EJ995_02660"/>
<dbReference type="SMART" id="SM00382">
    <property type="entry name" value="AAA"/>
    <property type="match status" value="1"/>
</dbReference>
<evidence type="ECO:0000256" key="3">
    <source>
        <dbReference type="ARBA" id="ARBA00022840"/>
    </source>
</evidence>
<keyword evidence="2" id="KW-0547">Nucleotide-binding</keyword>
<evidence type="ECO:0000256" key="1">
    <source>
        <dbReference type="ARBA" id="ARBA00022448"/>
    </source>
</evidence>